<evidence type="ECO:0000313" key="4">
    <source>
        <dbReference type="WBParaSite" id="HPBE_0001224601-mRNA-1"/>
    </source>
</evidence>
<evidence type="ECO:0000256" key="1">
    <source>
        <dbReference type="SAM" id="MobiDB-lite"/>
    </source>
</evidence>
<dbReference type="AlphaFoldDB" id="A0A3P7ZM95"/>
<feature type="region of interest" description="Disordered" evidence="1">
    <location>
        <begin position="1"/>
        <end position="31"/>
    </location>
</feature>
<reference evidence="4" key="2">
    <citation type="submission" date="2019-09" db="UniProtKB">
        <authorList>
            <consortium name="WormBaseParasite"/>
        </authorList>
    </citation>
    <scope>IDENTIFICATION</scope>
</reference>
<dbReference type="Proteomes" id="UP000050761">
    <property type="component" value="Unassembled WGS sequence"/>
</dbReference>
<evidence type="ECO:0000313" key="3">
    <source>
        <dbReference type="Proteomes" id="UP000050761"/>
    </source>
</evidence>
<sequence length="128" mass="13846">MASVILPREHPRNVRGPMVHGGGGRGEARRFARHKPETLPLWVVANSAGPGVVSPVAICPSTRRRGVYLVDRIAAAYKGHGWMSTPASREPVAIRMMLPFEPDDADGVLDSVAAEMPAAWLEVYHEGV</sequence>
<dbReference type="WBParaSite" id="HPBE_0001224601-mRNA-1">
    <property type="protein sequence ID" value="HPBE_0001224601-mRNA-1"/>
    <property type="gene ID" value="HPBE_0001224601"/>
</dbReference>
<proteinExistence type="predicted"/>
<gene>
    <name evidence="2" type="ORF">HPBE_LOCUS12247</name>
</gene>
<evidence type="ECO:0000313" key="2">
    <source>
        <dbReference type="EMBL" id="VDO91479.1"/>
    </source>
</evidence>
<dbReference type="EMBL" id="UZAH01027418">
    <property type="protein sequence ID" value="VDO91479.1"/>
    <property type="molecule type" value="Genomic_DNA"/>
</dbReference>
<name>A0A3P7ZM95_HELPZ</name>
<accession>A0A3P7ZM95</accession>
<keyword evidence="3" id="KW-1185">Reference proteome</keyword>
<reference evidence="2 3" key="1">
    <citation type="submission" date="2018-11" db="EMBL/GenBank/DDBJ databases">
        <authorList>
            <consortium name="Pathogen Informatics"/>
        </authorList>
    </citation>
    <scope>NUCLEOTIDE SEQUENCE [LARGE SCALE GENOMIC DNA]</scope>
</reference>
<protein>
    <submittedName>
        <fullName evidence="4">8-amino-7-oxononanoate synthase</fullName>
    </submittedName>
</protein>
<organism evidence="2">
    <name type="scientific">Heligmosomoides polygyrus</name>
    <name type="common">Parasitic roundworm</name>
    <dbReference type="NCBI Taxonomy" id="6339"/>
    <lineage>
        <taxon>Eukaryota</taxon>
        <taxon>Metazoa</taxon>
        <taxon>Ecdysozoa</taxon>
        <taxon>Nematoda</taxon>
        <taxon>Chromadorea</taxon>
        <taxon>Rhabditida</taxon>
        <taxon>Rhabditina</taxon>
        <taxon>Rhabditomorpha</taxon>
        <taxon>Strongyloidea</taxon>
        <taxon>Heligmosomidae</taxon>
        <taxon>Heligmosomoides</taxon>
    </lineage>
</organism>